<accession>A0A157RCU3</accession>
<dbReference type="Gene3D" id="1.10.45.10">
    <property type="entry name" value="Vanillyl-alcohol Oxidase, Chain A, domain 4"/>
    <property type="match status" value="1"/>
</dbReference>
<dbReference type="GO" id="GO:0016491">
    <property type="term" value="F:oxidoreductase activity"/>
    <property type="evidence" value="ECO:0007669"/>
    <property type="project" value="UniProtKB-KW"/>
</dbReference>
<dbReference type="Gene3D" id="3.30.43.10">
    <property type="entry name" value="Uridine Diphospho-n-acetylenolpyruvylglucosamine Reductase, domain 2"/>
    <property type="match status" value="1"/>
</dbReference>
<dbReference type="InterPro" id="IPR016164">
    <property type="entry name" value="FAD-linked_Oxase-like_C"/>
</dbReference>
<evidence type="ECO:0000256" key="1">
    <source>
        <dbReference type="ARBA" id="ARBA00001974"/>
    </source>
</evidence>
<protein>
    <submittedName>
        <fullName evidence="6">FAD dependent oxidase</fullName>
        <ecNumber evidence="6">1.-.-.-</ecNumber>
    </submittedName>
</protein>
<dbReference type="InterPro" id="IPR016171">
    <property type="entry name" value="Vanillyl_alc_oxidase_C-sub2"/>
</dbReference>
<proteinExistence type="inferred from homology"/>
<feature type="domain" description="FAD-binding PCMH-type" evidence="5">
    <location>
        <begin position="38"/>
        <end position="220"/>
    </location>
</feature>
<dbReference type="InterPro" id="IPR006094">
    <property type="entry name" value="Oxid_FAD_bind_N"/>
</dbReference>
<dbReference type="EC" id="1.-.-.-" evidence="6"/>
<dbReference type="Pfam" id="PF02913">
    <property type="entry name" value="FAD-oxidase_C"/>
    <property type="match status" value="1"/>
</dbReference>
<name>A0A157RCU3_9BORD</name>
<evidence type="ECO:0000256" key="4">
    <source>
        <dbReference type="ARBA" id="ARBA00022827"/>
    </source>
</evidence>
<dbReference type="InterPro" id="IPR051264">
    <property type="entry name" value="FAD-oxidored/transferase_4"/>
</dbReference>
<comment type="cofactor">
    <cofactor evidence="1">
        <name>FAD</name>
        <dbReference type="ChEBI" id="CHEBI:57692"/>
    </cofactor>
</comment>
<dbReference type="PROSITE" id="PS51387">
    <property type="entry name" value="FAD_PCMH"/>
    <property type="match status" value="1"/>
</dbReference>
<keyword evidence="6" id="KW-0560">Oxidoreductase</keyword>
<dbReference type="SUPFAM" id="SSF56176">
    <property type="entry name" value="FAD-binding/transporter-associated domain-like"/>
    <property type="match status" value="1"/>
</dbReference>
<gene>
    <name evidence="6" type="ORF">SAMEA1982600_04662</name>
</gene>
<evidence type="ECO:0000313" key="7">
    <source>
        <dbReference type="Proteomes" id="UP000077037"/>
    </source>
</evidence>
<reference evidence="6 7" key="1">
    <citation type="submission" date="2016-03" db="EMBL/GenBank/DDBJ databases">
        <authorList>
            <consortium name="Pathogen Informatics"/>
        </authorList>
    </citation>
    <scope>NUCLEOTIDE SEQUENCE [LARGE SCALE GENOMIC DNA]</scope>
    <source>
        <strain evidence="6 7">NCTC13364</strain>
    </source>
</reference>
<dbReference type="OrthoDB" id="8522822at2"/>
<evidence type="ECO:0000256" key="2">
    <source>
        <dbReference type="ARBA" id="ARBA00008000"/>
    </source>
</evidence>
<dbReference type="InterPro" id="IPR036318">
    <property type="entry name" value="FAD-bd_PCMH-like_sf"/>
</dbReference>
<dbReference type="Gene3D" id="3.30.70.2190">
    <property type="match status" value="1"/>
</dbReference>
<evidence type="ECO:0000313" key="6">
    <source>
        <dbReference type="EMBL" id="SAI55696.1"/>
    </source>
</evidence>
<dbReference type="InterPro" id="IPR016167">
    <property type="entry name" value="FAD-bd_PCMH_sub1"/>
</dbReference>
<dbReference type="Gene3D" id="3.30.70.2740">
    <property type="match status" value="1"/>
</dbReference>
<evidence type="ECO:0000259" key="5">
    <source>
        <dbReference type="PROSITE" id="PS51387"/>
    </source>
</evidence>
<evidence type="ECO:0000256" key="3">
    <source>
        <dbReference type="ARBA" id="ARBA00022630"/>
    </source>
</evidence>
<dbReference type="GO" id="GO:0022904">
    <property type="term" value="P:respiratory electron transport chain"/>
    <property type="evidence" value="ECO:0007669"/>
    <property type="project" value="TreeGrafter"/>
</dbReference>
<sequence>MQAPSSLLAELNTLLGPAGVVTNAQDAQPYLNDWWGKSKGHALAIVRPADTGQVAAVVQLCARAGVAIVPQGGNTGLCGGATPPGGDAPCVVMALSRMNRVRGLDPYNQTITVDAGCTLAAVQDAAANADRLFPLSLGSEGTCQIGGNVSTNAGGTAVLRYGNMRDLVLGIEAVLPDGTIWNGLRGLRKDNTGYDLKQLFIGAEGTLGIVTGAVLKLFPRPAAHATAWAALKTLDQAPRLLALARSVCGERITSFEVCSRSQLDLVYRHVADTRDPLNGQGEWVAMIELADMRDAQALQELLEAAMGQALEDGIADDVAIAASQAQSDAIWRIRHSVSEANVREGHSVSHDISVPLSAIGDFTRQADEALAPLREGGSRLVVGHVGDGNLHYILLFPHAVWEALPAGQRADRAAAITAIVQRTALSLGGSISAEHGIGVAHREELRHAKPAAELAMMRAVKRALDPQGLMNPGKLL</sequence>
<dbReference type="RefSeq" id="WP_066419844.1">
    <property type="nucleotide sequence ID" value="NZ_FKBS01000029.1"/>
</dbReference>
<dbReference type="SUPFAM" id="SSF55103">
    <property type="entry name" value="FAD-linked oxidases, C-terminal domain"/>
    <property type="match status" value="1"/>
</dbReference>
<comment type="similarity">
    <text evidence="2">Belongs to the FAD-binding oxidoreductase/transferase type 4 family.</text>
</comment>
<dbReference type="PANTHER" id="PTHR43716">
    <property type="entry name" value="D-2-HYDROXYGLUTARATE DEHYDROGENASE, MITOCHONDRIAL"/>
    <property type="match status" value="1"/>
</dbReference>
<dbReference type="AlphaFoldDB" id="A0A157RCU3"/>
<keyword evidence="3" id="KW-0285">Flavoprotein</keyword>
<dbReference type="InterPro" id="IPR016166">
    <property type="entry name" value="FAD-bd_PCMH"/>
</dbReference>
<dbReference type="InterPro" id="IPR004113">
    <property type="entry name" value="FAD-bd_oxidored_4_C"/>
</dbReference>
<keyword evidence="4" id="KW-0274">FAD</keyword>
<dbReference type="Pfam" id="PF01565">
    <property type="entry name" value="FAD_binding_4"/>
    <property type="match status" value="1"/>
</dbReference>
<dbReference type="FunFam" id="1.10.45.10:FF:000001">
    <property type="entry name" value="D-lactate dehydrogenase mitochondrial"/>
    <property type="match status" value="1"/>
</dbReference>
<dbReference type="PANTHER" id="PTHR43716:SF2">
    <property type="entry name" value="BLL6224 PROTEIN"/>
    <property type="match status" value="1"/>
</dbReference>
<organism evidence="6 7">
    <name type="scientific">Bordetella ansorpii</name>
    <dbReference type="NCBI Taxonomy" id="288768"/>
    <lineage>
        <taxon>Bacteria</taxon>
        <taxon>Pseudomonadati</taxon>
        <taxon>Pseudomonadota</taxon>
        <taxon>Betaproteobacteria</taxon>
        <taxon>Burkholderiales</taxon>
        <taxon>Alcaligenaceae</taxon>
        <taxon>Bordetella</taxon>
    </lineage>
</organism>
<dbReference type="InterPro" id="IPR016169">
    <property type="entry name" value="FAD-bd_PCMH_sub2"/>
</dbReference>
<dbReference type="EMBL" id="FKBS01000029">
    <property type="protein sequence ID" value="SAI55696.1"/>
    <property type="molecule type" value="Genomic_DNA"/>
</dbReference>
<dbReference type="Proteomes" id="UP000077037">
    <property type="component" value="Unassembled WGS sequence"/>
</dbReference>
<dbReference type="GO" id="GO:0071949">
    <property type="term" value="F:FAD binding"/>
    <property type="evidence" value="ECO:0007669"/>
    <property type="project" value="InterPro"/>
</dbReference>
<dbReference type="Gene3D" id="3.30.465.10">
    <property type="match status" value="1"/>
</dbReference>